<dbReference type="EC" id="2.7.13.3" evidence="2"/>
<dbReference type="PROSITE" id="PS50113">
    <property type="entry name" value="PAC"/>
    <property type="match status" value="1"/>
</dbReference>
<dbReference type="Pfam" id="PF08448">
    <property type="entry name" value="PAS_4"/>
    <property type="match status" value="1"/>
</dbReference>
<dbReference type="GO" id="GO:0000155">
    <property type="term" value="F:phosphorelay sensor kinase activity"/>
    <property type="evidence" value="ECO:0007669"/>
    <property type="project" value="InterPro"/>
</dbReference>
<gene>
    <name evidence="16" type="ORF">dsat_2123</name>
</gene>
<comment type="catalytic activity">
    <reaction evidence="1">
        <text>ATP + protein L-histidine = ADP + protein N-phospho-L-histidine.</text>
        <dbReference type="EC" id="2.7.13.3"/>
    </reaction>
</comment>
<dbReference type="SMART" id="SM00091">
    <property type="entry name" value="PAS"/>
    <property type="match status" value="3"/>
</dbReference>
<dbReference type="InterPro" id="IPR011006">
    <property type="entry name" value="CheY-like_superfamily"/>
</dbReference>
<evidence type="ECO:0000256" key="10">
    <source>
        <dbReference type="SAM" id="Coils"/>
    </source>
</evidence>
<dbReference type="InterPro" id="IPR004358">
    <property type="entry name" value="Sig_transdc_His_kin-like_C"/>
</dbReference>
<reference evidence="16 17" key="1">
    <citation type="journal article" date="2013" name="Genome Announc.">
        <title>Draft genome sequences for three mercury-methylating, sulfate-reducing bacteria.</title>
        <authorList>
            <person name="Brown S.D."/>
            <person name="Hurt R.A.Jr."/>
            <person name="Gilmour C.C."/>
            <person name="Elias D.A."/>
        </authorList>
    </citation>
    <scope>NUCLEOTIDE SEQUENCE [LARGE SCALE GENOMIC DNA]</scope>
    <source>
        <strain evidence="16 17">DSM 16529</strain>
    </source>
</reference>
<feature type="domain" description="Histidine kinase" evidence="12">
    <location>
        <begin position="475"/>
        <end position="701"/>
    </location>
</feature>
<comment type="caution">
    <text evidence="16">The sequence shown here is derived from an EMBL/GenBank/DDBJ whole genome shotgun (WGS) entry which is preliminary data.</text>
</comment>
<keyword evidence="7" id="KW-0067">ATP-binding</keyword>
<evidence type="ECO:0000256" key="2">
    <source>
        <dbReference type="ARBA" id="ARBA00012438"/>
    </source>
</evidence>
<dbReference type="InterPro" id="IPR000700">
    <property type="entry name" value="PAS-assoc_C"/>
</dbReference>
<dbReference type="SUPFAM" id="SSF47384">
    <property type="entry name" value="Homodimeric domain of signal transducing histidine kinase"/>
    <property type="match status" value="1"/>
</dbReference>
<feature type="domain" description="PAC" evidence="15">
    <location>
        <begin position="279"/>
        <end position="331"/>
    </location>
</feature>
<evidence type="ECO:0000259" key="14">
    <source>
        <dbReference type="PROSITE" id="PS50112"/>
    </source>
</evidence>
<dbReference type="Gene3D" id="3.40.50.2300">
    <property type="match status" value="1"/>
</dbReference>
<keyword evidence="17" id="KW-1185">Reference proteome</keyword>
<dbReference type="Gene3D" id="3.30.450.20">
    <property type="entry name" value="PAS domain"/>
    <property type="match status" value="3"/>
</dbReference>
<evidence type="ECO:0000256" key="5">
    <source>
        <dbReference type="ARBA" id="ARBA00022741"/>
    </source>
</evidence>
<keyword evidence="4" id="KW-0808">Transferase</keyword>
<name>S7TDY3_9BACT</name>
<dbReference type="eggNOG" id="COG4191">
    <property type="taxonomic scope" value="Bacteria"/>
</dbReference>
<dbReference type="Pfam" id="PF13188">
    <property type="entry name" value="PAS_8"/>
    <property type="match status" value="1"/>
</dbReference>
<dbReference type="NCBIfam" id="TIGR00229">
    <property type="entry name" value="sensory_box"/>
    <property type="match status" value="2"/>
</dbReference>
<keyword evidence="6 16" id="KW-0418">Kinase</keyword>
<evidence type="ECO:0000256" key="8">
    <source>
        <dbReference type="ARBA" id="ARBA00023012"/>
    </source>
</evidence>
<evidence type="ECO:0000259" key="12">
    <source>
        <dbReference type="PROSITE" id="PS50109"/>
    </source>
</evidence>
<dbReference type="Pfam" id="PF02518">
    <property type="entry name" value="HATPase_c"/>
    <property type="match status" value="1"/>
</dbReference>
<proteinExistence type="predicted"/>
<dbReference type="Gene3D" id="1.10.287.130">
    <property type="match status" value="1"/>
</dbReference>
<dbReference type="GO" id="GO:0006355">
    <property type="term" value="P:regulation of DNA-templated transcription"/>
    <property type="evidence" value="ECO:0007669"/>
    <property type="project" value="InterPro"/>
</dbReference>
<evidence type="ECO:0000256" key="11">
    <source>
        <dbReference type="SAM" id="MobiDB-lite"/>
    </source>
</evidence>
<evidence type="ECO:0000256" key="1">
    <source>
        <dbReference type="ARBA" id="ARBA00000085"/>
    </source>
</evidence>
<keyword evidence="5" id="KW-0547">Nucleotide-binding</keyword>
<dbReference type="PANTHER" id="PTHR43065:SF42">
    <property type="entry name" value="TWO-COMPONENT SENSOR PPRA"/>
    <property type="match status" value="1"/>
</dbReference>
<evidence type="ECO:0000313" key="17">
    <source>
        <dbReference type="Proteomes" id="UP000014975"/>
    </source>
</evidence>
<dbReference type="SMART" id="SM00086">
    <property type="entry name" value="PAC"/>
    <property type="match status" value="2"/>
</dbReference>
<dbReference type="InterPro" id="IPR005467">
    <property type="entry name" value="His_kinase_dom"/>
</dbReference>
<accession>S7TDY3</accession>
<dbReference type="Pfam" id="PF00072">
    <property type="entry name" value="Response_reg"/>
    <property type="match status" value="1"/>
</dbReference>
<feature type="domain" description="PAS" evidence="14">
    <location>
        <begin position="332"/>
        <end position="377"/>
    </location>
</feature>
<dbReference type="InterPro" id="IPR003594">
    <property type="entry name" value="HATPase_dom"/>
</dbReference>
<feature type="region of interest" description="Disordered" evidence="11">
    <location>
        <begin position="1"/>
        <end position="40"/>
    </location>
</feature>
<feature type="modified residue" description="4-aspartylphosphate" evidence="9">
    <location>
        <position position="771"/>
    </location>
</feature>
<dbReference type="InterPro" id="IPR036097">
    <property type="entry name" value="HisK_dim/P_sf"/>
</dbReference>
<dbReference type="PANTHER" id="PTHR43065">
    <property type="entry name" value="SENSOR HISTIDINE KINASE"/>
    <property type="match status" value="1"/>
</dbReference>
<evidence type="ECO:0000256" key="9">
    <source>
        <dbReference type="PROSITE-ProRule" id="PRU00169"/>
    </source>
</evidence>
<dbReference type="CDD" id="cd00082">
    <property type="entry name" value="HisKA"/>
    <property type="match status" value="1"/>
</dbReference>
<feature type="domain" description="Response regulatory" evidence="13">
    <location>
        <begin position="720"/>
        <end position="836"/>
    </location>
</feature>
<evidence type="ECO:0000259" key="15">
    <source>
        <dbReference type="PROSITE" id="PS50113"/>
    </source>
</evidence>
<evidence type="ECO:0000259" key="13">
    <source>
        <dbReference type="PROSITE" id="PS50110"/>
    </source>
</evidence>
<dbReference type="CDD" id="cd00156">
    <property type="entry name" value="REC"/>
    <property type="match status" value="1"/>
</dbReference>
<dbReference type="SMART" id="SM00388">
    <property type="entry name" value="HisKA"/>
    <property type="match status" value="1"/>
</dbReference>
<dbReference type="SUPFAM" id="SSF55874">
    <property type="entry name" value="ATPase domain of HSP90 chaperone/DNA topoisomerase II/histidine kinase"/>
    <property type="match status" value="1"/>
</dbReference>
<dbReference type="CDD" id="cd00130">
    <property type="entry name" value="PAS"/>
    <property type="match status" value="3"/>
</dbReference>
<dbReference type="PROSITE" id="PS50110">
    <property type="entry name" value="RESPONSE_REGULATORY"/>
    <property type="match status" value="1"/>
</dbReference>
<keyword evidence="10" id="KW-0175">Coiled coil</keyword>
<evidence type="ECO:0000256" key="3">
    <source>
        <dbReference type="ARBA" id="ARBA00022553"/>
    </source>
</evidence>
<dbReference type="InterPro" id="IPR001610">
    <property type="entry name" value="PAC"/>
</dbReference>
<dbReference type="PATRIC" id="fig|1121439.3.peg.510"/>
<organism evidence="16 17">
    <name type="scientific">Alkalidesulfovibrio alkalitolerans DSM 16529</name>
    <dbReference type="NCBI Taxonomy" id="1121439"/>
    <lineage>
        <taxon>Bacteria</taxon>
        <taxon>Pseudomonadati</taxon>
        <taxon>Thermodesulfobacteriota</taxon>
        <taxon>Desulfovibrionia</taxon>
        <taxon>Desulfovibrionales</taxon>
        <taxon>Desulfovibrionaceae</taxon>
        <taxon>Alkalidesulfovibrio</taxon>
    </lineage>
</organism>
<protein>
    <recommendedName>
        <fullName evidence="2">histidine kinase</fullName>
        <ecNumber evidence="2">2.7.13.3</ecNumber>
    </recommendedName>
</protein>
<dbReference type="PROSITE" id="PS50109">
    <property type="entry name" value="HIS_KIN"/>
    <property type="match status" value="1"/>
</dbReference>
<dbReference type="InterPro" id="IPR013656">
    <property type="entry name" value="PAS_4"/>
</dbReference>
<sequence length="841" mass="93916">MREHRADMEQDRDSTAGGGPAFSASAPSSSADERGEGDMARFSSENEVLRLERAELAAQLGVPDIHSWVVENSPDALIVVGGAGEMLFANTAAERLLGRDLVDLRHWPFGLPTAGRDAELELHAPERGVVVAEMRATPISLPSGQATLITLRDITEGRRMVQALREAREELETRVQERTRELRKANEQLLEEIAERVMAQEELKRSESRYRAILEDQTELICRYLPDGRLSYVNEAYARYYGKTRAELINRNFIPDIPAEDLRCILQKTGALSPQSPVTEFEHRIRMEDGSVRWQRWTHRAVFSAAGELAEYQAVGRDVTKRKEVEVELEEQRRFLRLIIDSLPNPIFVKDDQGRYALVNKAMAELYGSTPEEMIGREGADFNANLDELARFRKEDEMVLASGKILRVPQKTITSSTGEKRWFTKTKIPLPERRQVLGVAVDVTELLEAEMERLRMEKRMRQTQKMQALGTLAGGIAHDFNNMIYAMLGFTDLSLRKAQDPKLVEYLEQIKSAGIRASELVRQILTFSRQTEQGRARVRLSLLCKEVAKLLMPVLPADIEVELKIETERDLVQGDPVQIHQVLMNLCTNAMHAMRGRGGYLEIVLRDGAECPAQSAEPEGIAGHAAGDWLELVVRDSGTGMDPATMERIFDPFFTTKRIGEGTGMGLSVVHGVVQAHMGTVRVESEPGKGSAFYVCLPRLTDGEDECGDRCQLAPRGIERVLFVDDENLLAQMAGEMLSNLGYAVTSMTSATEALEIFKATPDSFDLVITDQAMPGMTGAELAVELLRIRPALPVILITGFSETVDEEEARRLGLRAFLMKPVSEAELARTIREALDVSTR</sequence>
<dbReference type="InterPro" id="IPR013767">
    <property type="entry name" value="PAS_fold"/>
</dbReference>
<keyword evidence="3 9" id="KW-0597">Phosphoprotein</keyword>
<dbReference type="InterPro" id="IPR001789">
    <property type="entry name" value="Sig_transdc_resp-reg_receiver"/>
</dbReference>
<dbReference type="SMART" id="SM00387">
    <property type="entry name" value="HATPase_c"/>
    <property type="match status" value="1"/>
</dbReference>
<evidence type="ECO:0000256" key="4">
    <source>
        <dbReference type="ARBA" id="ARBA00022679"/>
    </source>
</evidence>
<dbReference type="Pfam" id="PF00989">
    <property type="entry name" value="PAS"/>
    <property type="match status" value="1"/>
</dbReference>
<dbReference type="PROSITE" id="PS50112">
    <property type="entry name" value="PAS"/>
    <property type="match status" value="2"/>
</dbReference>
<dbReference type="STRING" id="1121439.dsat_2123"/>
<feature type="compositionally biased region" description="Basic and acidic residues" evidence="11">
    <location>
        <begin position="1"/>
        <end position="14"/>
    </location>
</feature>
<dbReference type="SUPFAM" id="SSF55785">
    <property type="entry name" value="PYP-like sensor domain (PAS domain)"/>
    <property type="match status" value="3"/>
</dbReference>
<dbReference type="InterPro" id="IPR035965">
    <property type="entry name" value="PAS-like_dom_sf"/>
</dbReference>
<evidence type="ECO:0000313" key="16">
    <source>
        <dbReference type="EMBL" id="EPR35422.1"/>
    </source>
</evidence>
<keyword evidence="8" id="KW-0902">Two-component regulatory system</keyword>
<feature type="coiled-coil region" evidence="10">
    <location>
        <begin position="154"/>
        <end position="202"/>
    </location>
</feature>
<dbReference type="Gene3D" id="3.30.565.10">
    <property type="entry name" value="Histidine kinase-like ATPase, C-terminal domain"/>
    <property type="match status" value="1"/>
</dbReference>
<evidence type="ECO:0000256" key="6">
    <source>
        <dbReference type="ARBA" id="ARBA00022777"/>
    </source>
</evidence>
<dbReference type="EMBL" id="ATHI01000004">
    <property type="protein sequence ID" value="EPR35422.1"/>
    <property type="molecule type" value="Genomic_DNA"/>
</dbReference>
<evidence type="ECO:0000256" key="7">
    <source>
        <dbReference type="ARBA" id="ARBA00022840"/>
    </source>
</evidence>
<dbReference type="PRINTS" id="PR00344">
    <property type="entry name" value="BCTRLSENSOR"/>
</dbReference>
<dbReference type="InterPro" id="IPR000014">
    <property type="entry name" value="PAS"/>
</dbReference>
<dbReference type="SUPFAM" id="SSF52172">
    <property type="entry name" value="CheY-like"/>
    <property type="match status" value="1"/>
</dbReference>
<dbReference type="SMART" id="SM00448">
    <property type="entry name" value="REC"/>
    <property type="match status" value="1"/>
</dbReference>
<dbReference type="Proteomes" id="UP000014975">
    <property type="component" value="Unassembled WGS sequence"/>
</dbReference>
<feature type="compositionally biased region" description="Low complexity" evidence="11">
    <location>
        <begin position="21"/>
        <end position="30"/>
    </location>
</feature>
<dbReference type="Pfam" id="PF00512">
    <property type="entry name" value="HisKA"/>
    <property type="match status" value="1"/>
</dbReference>
<dbReference type="InterPro" id="IPR003661">
    <property type="entry name" value="HisK_dim/P_dom"/>
</dbReference>
<dbReference type="InterPro" id="IPR036890">
    <property type="entry name" value="HATPase_C_sf"/>
</dbReference>
<feature type="domain" description="PAS" evidence="14">
    <location>
        <begin position="206"/>
        <end position="257"/>
    </location>
</feature>
<dbReference type="AlphaFoldDB" id="S7TDY3"/>
<dbReference type="GO" id="GO:0005524">
    <property type="term" value="F:ATP binding"/>
    <property type="evidence" value="ECO:0007669"/>
    <property type="project" value="UniProtKB-KW"/>
</dbReference>